<proteinExistence type="predicted"/>
<evidence type="ECO:0000313" key="1">
    <source>
        <dbReference type="EMBL" id="SPZ90718.1"/>
    </source>
</evidence>
<dbReference type="AlphaFoldDB" id="A0A2X2J9U3"/>
<name>A0A2X2J9U3_SPHMU</name>
<accession>A0A2X2J9U3</accession>
<dbReference type="EMBL" id="UAUU01000010">
    <property type="protein sequence ID" value="SPZ90718.1"/>
    <property type="molecule type" value="Genomic_DNA"/>
</dbReference>
<evidence type="ECO:0000313" key="2">
    <source>
        <dbReference type="Proteomes" id="UP000251241"/>
    </source>
</evidence>
<reference evidence="1 2" key="1">
    <citation type="submission" date="2018-06" db="EMBL/GenBank/DDBJ databases">
        <authorList>
            <consortium name="Pathogen Informatics"/>
            <person name="Doyle S."/>
        </authorList>
    </citation>
    <scope>NUCLEOTIDE SEQUENCE [LARGE SCALE GENOMIC DNA]</scope>
    <source>
        <strain evidence="1 2">NCTC11343</strain>
    </source>
</reference>
<protein>
    <submittedName>
        <fullName evidence="1">Uncharacterized protein</fullName>
    </submittedName>
</protein>
<dbReference type="Proteomes" id="UP000251241">
    <property type="component" value="Unassembled WGS sequence"/>
</dbReference>
<sequence>MITISVFGEHDVAGYYWKSAHAITLYSVFFLDND</sequence>
<organism evidence="1 2">
    <name type="scientific">Sphingobacterium multivorum</name>
    <dbReference type="NCBI Taxonomy" id="28454"/>
    <lineage>
        <taxon>Bacteria</taxon>
        <taxon>Pseudomonadati</taxon>
        <taxon>Bacteroidota</taxon>
        <taxon>Sphingobacteriia</taxon>
        <taxon>Sphingobacteriales</taxon>
        <taxon>Sphingobacteriaceae</taxon>
        <taxon>Sphingobacterium</taxon>
    </lineage>
</organism>
<gene>
    <name evidence="1" type="ORF">NCTC11343_03657</name>
</gene>